<reference evidence="3 4" key="1">
    <citation type="journal article" date="2018" name="Cell">
        <title>The Chara Genome: Secondary Complexity and Implications for Plant Terrestrialization.</title>
        <authorList>
            <person name="Nishiyama T."/>
            <person name="Sakayama H."/>
            <person name="Vries J.D."/>
            <person name="Buschmann H."/>
            <person name="Saint-Marcoux D."/>
            <person name="Ullrich K.K."/>
            <person name="Haas F.B."/>
            <person name="Vanderstraeten L."/>
            <person name="Becker D."/>
            <person name="Lang D."/>
            <person name="Vosolsobe S."/>
            <person name="Rombauts S."/>
            <person name="Wilhelmsson P.K.I."/>
            <person name="Janitza P."/>
            <person name="Kern R."/>
            <person name="Heyl A."/>
            <person name="Rumpler F."/>
            <person name="Villalobos L.I.A.C."/>
            <person name="Clay J.M."/>
            <person name="Skokan R."/>
            <person name="Toyoda A."/>
            <person name="Suzuki Y."/>
            <person name="Kagoshima H."/>
            <person name="Schijlen E."/>
            <person name="Tajeshwar N."/>
            <person name="Catarino B."/>
            <person name="Hetherington A.J."/>
            <person name="Saltykova A."/>
            <person name="Bonnot C."/>
            <person name="Breuninger H."/>
            <person name="Symeonidi A."/>
            <person name="Radhakrishnan G.V."/>
            <person name="Van Nieuwerburgh F."/>
            <person name="Deforce D."/>
            <person name="Chang C."/>
            <person name="Karol K.G."/>
            <person name="Hedrich R."/>
            <person name="Ulvskov P."/>
            <person name="Glockner G."/>
            <person name="Delwiche C.F."/>
            <person name="Petrasek J."/>
            <person name="Van de Peer Y."/>
            <person name="Friml J."/>
            <person name="Beilby M."/>
            <person name="Dolan L."/>
            <person name="Kohara Y."/>
            <person name="Sugano S."/>
            <person name="Fujiyama A."/>
            <person name="Delaux P.-M."/>
            <person name="Quint M."/>
            <person name="TheiBen G."/>
            <person name="Hagemann M."/>
            <person name="Harholt J."/>
            <person name="Dunand C."/>
            <person name="Zachgo S."/>
            <person name="Langdale J."/>
            <person name="Maumus F."/>
            <person name="Straeten D.V.D."/>
            <person name="Gould S.B."/>
            <person name="Rensing S.A."/>
        </authorList>
    </citation>
    <scope>NUCLEOTIDE SEQUENCE [LARGE SCALE GENOMIC DNA]</scope>
    <source>
        <strain evidence="3 4">S276</strain>
    </source>
</reference>
<feature type="region of interest" description="Disordered" evidence="2">
    <location>
        <begin position="172"/>
        <end position="195"/>
    </location>
</feature>
<organism evidence="3 4">
    <name type="scientific">Chara braunii</name>
    <name type="common">Braun's stonewort</name>
    <dbReference type="NCBI Taxonomy" id="69332"/>
    <lineage>
        <taxon>Eukaryota</taxon>
        <taxon>Viridiplantae</taxon>
        <taxon>Streptophyta</taxon>
        <taxon>Charophyceae</taxon>
        <taxon>Charales</taxon>
        <taxon>Characeae</taxon>
        <taxon>Chara</taxon>
    </lineage>
</organism>
<dbReference type="InterPro" id="IPR053259">
    <property type="entry name" value="Golvesin-related_Golgi"/>
</dbReference>
<evidence type="ECO:0000256" key="1">
    <source>
        <dbReference type="SAM" id="Coils"/>
    </source>
</evidence>
<keyword evidence="1" id="KW-0175">Coiled coil</keyword>
<dbReference type="EMBL" id="BFEA01000168">
    <property type="protein sequence ID" value="GBG72601.1"/>
    <property type="molecule type" value="Genomic_DNA"/>
</dbReference>
<evidence type="ECO:0000313" key="3">
    <source>
        <dbReference type="EMBL" id="GBG72601.1"/>
    </source>
</evidence>
<feature type="region of interest" description="Disordered" evidence="2">
    <location>
        <begin position="386"/>
        <end position="425"/>
    </location>
</feature>
<name>A0A388KRA5_CHABU</name>
<dbReference type="PANTHER" id="PTHR32301:SF6">
    <property type="entry name" value="GOLVESIN-RELATED"/>
    <property type="match status" value="1"/>
</dbReference>
<protein>
    <recommendedName>
        <fullName evidence="5">Retrotransposon gag domain-containing protein</fullName>
    </recommendedName>
</protein>
<proteinExistence type="predicted"/>
<gene>
    <name evidence="3" type="ORF">CBR_g12174</name>
</gene>
<evidence type="ECO:0000313" key="4">
    <source>
        <dbReference type="Proteomes" id="UP000265515"/>
    </source>
</evidence>
<dbReference type="Gramene" id="GBG72601">
    <property type="protein sequence ID" value="GBG72601"/>
    <property type="gene ID" value="CBR_g12174"/>
</dbReference>
<sequence length="542" mass="59429">MALMGDKQRRATDWLILVKGARSRLQEMVEALRSQLGVRPEAVGGAASSGPPYREVMSNMLQIVWELQHLQTEGLMDGQLESLKQCCDDIMEEGQDVYAALEEEFYLHLFETEDEDYTEACTTGSDELQGGRTGVDIALATYKNAIDNNMFVQVRGIDIGIVSLGLSDNNVNNNNNNNNSNNNNNNTSSNHDAGIVGTGKITTVERDTGATCTLDCDNNNSDNDNDTDNNNGKHDTGASDEIVSPRTLDCGNNNSGNDNDINNNDGNHMKNVNIGGLDPLDAALQAAKEIVAKAHREVERIERIMAEAIQRGKTAARQAELLESFEKAKTDGRNSDIVQSLAEWALLESAHARNVSTAWNDRITAEETRLDSMDATLQRLLDAFFRQFPPSPKPSPPPTPPTPPPMTPPPQQSHPETVPTQGPSSGYLQLEQWFPKVTQPEKFTGKDPKVDVSDWIAQMRSYLGGYTCPEVDKVRATLALLAGAALKWETSEANKAQKQLDDLIVVSGLDTIFQDLETRFADKDKASKAADELVRLGQDRNG</sequence>
<accession>A0A388KRA5</accession>
<feature type="coiled-coil region" evidence="1">
    <location>
        <begin position="284"/>
        <end position="311"/>
    </location>
</feature>
<feature type="compositionally biased region" description="Pro residues" evidence="2">
    <location>
        <begin position="389"/>
        <end position="412"/>
    </location>
</feature>
<dbReference type="PANTHER" id="PTHR32301">
    <property type="entry name" value="COUNTIN RECEPTOR CNR3-RELATED"/>
    <property type="match status" value="1"/>
</dbReference>
<feature type="compositionally biased region" description="Low complexity" evidence="2">
    <location>
        <begin position="172"/>
        <end position="190"/>
    </location>
</feature>
<comment type="caution">
    <text evidence="3">The sequence shown here is derived from an EMBL/GenBank/DDBJ whole genome shotgun (WGS) entry which is preliminary data.</text>
</comment>
<dbReference type="AlphaFoldDB" id="A0A388KRA5"/>
<evidence type="ECO:0000256" key="2">
    <source>
        <dbReference type="SAM" id="MobiDB-lite"/>
    </source>
</evidence>
<dbReference type="Proteomes" id="UP000265515">
    <property type="component" value="Unassembled WGS sequence"/>
</dbReference>
<feature type="compositionally biased region" description="Low complexity" evidence="2">
    <location>
        <begin position="251"/>
        <end position="262"/>
    </location>
</feature>
<keyword evidence="4" id="KW-1185">Reference proteome</keyword>
<evidence type="ECO:0008006" key="5">
    <source>
        <dbReference type="Google" id="ProtNLM"/>
    </source>
</evidence>
<feature type="region of interest" description="Disordered" evidence="2">
    <location>
        <begin position="213"/>
        <end position="262"/>
    </location>
</feature>